<reference evidence="2" key="1">
    <citation type="submission" date="2021-01" db="EMBL/GenBank/DDBJ databases">
        <authorList>
            <person name="Kaushik A."/>
        </authorList>
    </citation>
    <scope>NUCLEOTIDE SEQUENCE</scope>
    <source>
        <strain evidence="2">Type strain: AG8-Rh-89/</strain>
    </source>
</reference>
<feature type="compositionally biased region" description="Polar residues" evidence="1">
    <location>
        <begin position="81"/>
        <end position="100"/>
    </location>
</feature>
<feature type="compositionally biased region" description="Polar residues" evidence="1">
    <location>
        <begin position="133"/>
        <end position="144"/>
    </location>
</feature>
<feature type="compositionally biased region" description="Low complexity" evidence="1">
    <location>
        <begin position="451"/>
        <end position="462"/>
    </location>
</feature>
<dbReference type="EMBL" id="CAJMWZ010005854">
    <property type="protein sequence ID" value="CAE6511887.1"/>
    <property type="molecule type" value="Genomic_DNA"/>
</dbReference>
<name>A0A8H3D5X4_9AGAM</name>
<proteinExistence type="predicted"/>
<evidence type="ECO:0000256" key="1">
    <source>
        <dbReference type="SAM" id="MobiDB-lite"/>
    </source>
</evidence>
<feature type="region of interest" description="Disordered" evidence="1">
    <location>
        <begin position="133"/>
        <end position="164"/>
    </location>
</feature>
<evidence type="ECO:0000313" key="2">
    <source>
        <dbReference type="EMBL" id="CAE6511887.1"/>
    </source>
</evidence>
<dbReference type="Proteomes" id="UP000663850">
    <property type="component" value="Unassembled WGS sequence"/>
</dbReference>
<protein>
    <submittedName>
        <fullName evidence="2">Uncharacterized protein</fullName>
    </submittedName>
</protein>
<evidence type="ECO:0000313" key="3">
    <source>
        <dbReference type="Proteomes" id="UP000663850"/>
    </source>
</evidence>
<feature type="region of interest" description="Disordered" evidence="1">
    <location>
        <begin position="405"/>
        <end position="464"/>
    </location>
</feature>
<organism evidence="2 3">
    <name type="scientific">Rhizoctonia solani</name>
    <dbReference type="NCBI Taxonomy" id="456999"/>
    <lineage>
        <taxon>Eukaryota</taxon>
        <taxon>Fungi</taxon>
        <taxon>Dikarya</taxon>
        <taxon>Basidiomycota</taxon>
        <taxon>Agaricomycotina</taxon>
        <taxon>Agaricomycetes</taxon>
        <taxon>Cantharellales</taxon>
        <taxon>Ceratobasidiaceae</taxon>
        <taxon>Rhizoctonia</taxon>
    </lineage>
</organism>
<gene>
    <name evidence="2" type="ORF">RDB_LOCUS107439</name>
</gene>
<sequence>MGIDTILPKDCHENQAILLSKATECLAKAAMALSEAAEAMAAVAKSFIPGTTSTVSESQPTEIAQTNTVISAIVDYESDSDSSPTNENLATPTKPTNNAHGKQHKNSESTRIAGEGSILDTDDEEYLSAQSTLRATQNNGSFTVATRPPTADDTPEAETETQPPAPSYRILLDDEADVLLAVCSLIRRDRKVVCYVRSSITALDVYETLSSVSPTKVEGPGIFGHGFYADKQQITNHQAKNNVFVAYSEDKDIYPSSSGILTHAQPWPHGELILKEACTTLRPAFNKKLAEIPAKIKAKVYTDWITLHGMRGPYHPPSWTATTLVYRANLYLLDAFRYNAGASDDSSGIQIALPMVSAGFVTSQKLESAVEEGVLWVKSSSGLNHISSLPRDAIPAGTLSLNEAVSSKPLSNPSAQPAPAPAPRPNVTPSWSLEPETAWGGLNTPSLTQTPPRSASRISSIADSDRNRLSDRATEYLIIEKDLDAIPTICHLSMQPNPKNVICYPKNVICFVKSLGTFEPLAGMLEKMVAKPVFPVRGNGPLSKGVKEALDSSSGSLLLCDMYSDRPLGLKNKPIDFIIHLGWVDNLLIYRGQTQQANNTVILLRREVQGQLTANLSRAGVSPASVLNKRRYNRQTEDSILAPGRKQWNELLSSNTSAQALRSAYVAWITHHYHGRHKEPEWTAVDVATQANKYFKGVFRCGNDGDGFQSRPVVTQGFVKHLGLEAAVAAGLLTMKE</sequence>
<feature type="region of interest" description="Disordered" evidence="1">
    <location>
        <begin position="77"/>
        <end position="113"/>
    </location>
</feature>
<accession>A0A8H3D5X4</accession>
<feature type="compositionally biased region" description="Pro residues" evidence="1">
    <location>
        <begin position="416"/>
        <end position="426"/>
    </location>
</feature>
<comment type="caution">
    <text evidence="2">The sequence shown here is derived from an EMBL/GenBank/DDBJ whole genome shotgun (WGS) entry which is preliminary data.</text>
</comment>
<dbReference type="AlphaFoldDB" id="A0A8H3D5X4"/>